<dbReference type="GO" id="GO:0016020">
    <property type="term" value="C:membrane"/>
    <property type="evidence" value="ECO:0007669"/>
    <property type="project" value="InterPro"/>
</dbReference>
<feature type="compositionally biased region" description="Polar residues" evidence="1">
    <location>
        <begin position="1820"/>
        <end position="1837"/>
    </location>
</feature>
<feature type="region of interest" description="Disordered" evidence="1">
    <location>
        <begin position="927"/>
        <end position="950"/>
    </location>
</feature>
<reference evidence="4 5" key="1">
    <citation type="submission" date="2016-07" db="EMBL/GenBank/DDBJ databases">
        <title>Pervasive Adenine N6-methylation of Active Genes in Fungi.</title>
        <authorList>
            <consortium name="DOE Joint Genome Institute"/>
            <person name="Mondo S.J."/>
            <person name="Dannebaum R.O."/>
            <person name="Kuo R.C."/>
            <person name="Labutti K."/>
            <person name="Haridas S."/>
            <person name="Kuo A."/>
            <person name="Salamov A."/>
            <person name="Ahrendt S.R."/>
            <person name="Lipzen A."/>
            <person name="Sullivan W."/>
            <person name="Andreopoulos W.B."/>
            <person name="Clum A."/>
            <person name="Lindquist E."/>
            <person name="Daum C."/>
            <person name="Ramamoorthy G.K."/>
            <person name="Gryganskyi A."/>
            <person name="Culley D."/>
            <person name="Magnuson J.K."/>
            <person name="James T.Y."/>
            <person name="O'Malley M.A."/>
            <person name="Stajich J.E."/>
            <person name="Spatafora J.W."/>
            <person name="Visel A."/>
            <person name="Grigoriev I.V."/>
        </authorList>
    </citation>
    <scope>NUCLEOTIDE SEQUENCE [LARGE SCALE GENOMIC DNA]</scope>
    <source>
        <strain evidence="4 5">NRRL 3301</strain>
    </source>
</reference>
<feature type="region of interest" description="Disordered" evidence="1">
    <location>
        <begin position="1719"/>
        <end position="1745"/>
    </location>
</feature>
<sequence length="3411" mass="380587">MRYWLLNIRKPNAEKVYERMKSMLGLETEITTDPSDKPEQGLHGTIDDPENPAIAELSLLERLLPMEFECTKGAMIIGNIHVPSYIVWKAAQISGTISAEKSRSPLDYYKTCYDMMLRNPRISLEKNSKYTHPLAESTGDHDSEKPRLQSSQMMYLEDYAKIESLMEFSQMKLTYTADYAGPVPAGIHTNALGPGPGADVIGNGDAPPEWNLRLDVWNAMLYYGPWADKQRSLLQDYYFPNAHRNNKPTPRLKPGDTRTATSFDVWINFETDVVFRIPTREASKDWKFMGDVLELDIDKDGFYSRPHGWIDIRAKPGSSIKTSTPFVLDERGCTSTVEIDLKKIEVATSVNFANFVQANRFKMTVEMPAPLVWNEHREWKFTGALKRPEIFLLRDHVILFQDLVKDWTSGPTVDLAHFTPITYSIDVSIPDPKIYLCINEHNIINYPNSTEDNAYIIVSGHELKFNAVMPFLYFEPDCNTIFYNAKAEQVAATLSLPSSHTWGCYMVDVDAQIASSLVFTMEGSYEYYTSVDVLRHVESANLKIEFEGAIVKLFGILIRSLFMLRNNFVGPGLHFATVDEYRERRTDPEAFLEMRKKEADAKPMADPFEIYITCNVNDGVLLLPENLYECSHYSQLEFQELQVEMRNLDIYMDLNVSISPITWTRESLPDPSARRNNFRTKNARDPKNYLYIDETNIYAHRLFGPLPETATYLCHWDFSVGRITGELKPTFLMGATNFAQTFVYNLLDEDNAVFSELDPGDLPDVTFVKANIREIDVHLMTQNSVAQLKLSKGIHVEVDSLINEKYDQRIAIQLPNVDMSCLSNQEYYHKDEYSWVEVANIALGINLTILRHTKDWQQLREAQQNFIRSQDYLTSRCAHLYTNDSNYPASSHRSHTSSRASQQEHHVGVLYAPVYSMFPLNLRDSESLASSTSTQTPRLDARRPSMSSESIGMQSLNWSISEPEEEFALAFENSSHSSESSHDRFYFAPSYSSDSQSSDDLGEGSPSEDLSTGDPSEDNRLHDQQPPPSIPYSDYLQRYAVRRASTNLGRAFFHPYIPPPQTTFLPFKPRYDEEEFSKDSDQDPDPMHVFTEDPLEDMASQQGCKGDSKNDVVTTTILEATKPVKILVTPILVKVVQELTEVINKDDWDVETMLDSCQISYVDQLTRLLTDQFVCTRFAVLLPSTRLHFIQNVMVPADLSSYRGTQSHLKPLQDQQDKMLCAADIFFDEFKMIGGVIFQDYGFDNKQQSIAESHLLLDESRVHVSVGTMGCQVHYIPGAYDPASAVLFGIPVERRTASKRHSYRSMDLDDSTTVRSDQSVPHTRSGMAPMCDEDDAMETVVIDMALKNLMCKWVGARNPNFLDIDVGSFDSIIITQSVEILVGAVYSWLVFVDDLQRILEQFQERRIYQTQVLIHDVARISNDAALIPNDPPFLAIPTSMGLRIGGTRSFRNNVGWKLLARLRQCLRFIPNTMREKLQYQLTSVSNGGDDDTMADTNVMYEGVILAFSGWRNWEISTQDLRDCRLFTTIFHQRQQPPQPCPPSHSVRSSMQGDPLSPTSAGALDLSPPNDDQFTKDLVDFFMTSTNSAKIQLHHFGFSIYGEDTDQCDNRITITGLAFAVDTIYKPTALGVPAPGNPLAPEMTPNASNTGTGTTATAINAPPAKEAAAGLTLGYLDANTKLNIKCIDIDVDPAVMAFAEHMLKVQRVFTSKLQDLSHTTKSSSFMGRTHHRTTYGPSPSPASPLADRRQTFDVNHFFSHVDVVMQALLRIQQIKLNAWAQKLAAMSSIDRIVGSVVLSNPMLSSGQPALLHSAPEKDSDTSSGKRSNSKGASLKKSASQGSSRVIMIASGTIDRMALGVFSGTTRSPANVCRPPPNPSKLLLDFIVRQAKLNASISQPAPRAGKKRPAHLHHHHHSLSDVISPRKVLSIFSCVESMHIDAPRSILHLYGFIQDWSGEQGKKYHFMFQNLLNELEEQRRLESLASSPTPASHARLAGPVPILAATSPEPLEQPLPATPPHRPIPWYDIRLQFLLVNMVVKADLLQSLRIQYSLQDVLLMVSDILPDKPMAVPQVAYELTLDKQKVELITHLASDSLSSIPTPEDNINLFHLPCITSSGTLMPPEGSLGRHTLRAHLSIDFVPITLDVSMIDSILTAHSLLGTEVNELAEVLSYSKRKRRGNPKATTSLPPQANSPPSFLYSIDVSLTGLCVSTTSPSAAVLFESKLLTAAVSNCFQQQQGQLKWMLSGKSFSLSLDQAPGSILDSQPSPQPNRVAYIVVDFEVENQALTVSNQPPLPKDRSSEAYAIRLTRVQTLMQPTALGKMADMYIHYDAELKKKRELKRDEINCLADNTKRIVASFQETTPVQQPDMHELWKDRQLALQITKFGVAVPLSDSQMLAFADDDPLLATPTSKAPGSNLASGALLVAFTSLNFTTKNTKITTALVENITLQFVKRFDQHKDDHFVADHHPRMNRMHFPSFSCKIDSAFNKAARKLMIHCNALVSGFDIDIDSAIAEYINRLAVIYVASMDRVNSLATTSSAKSSVDPTPAQDSQLFELIHLTMDGQFTYESGTVRLYPTRQQQYLTLLDPLQKRDVREGSNMATIMVPGLQAAFSYQTSLGAASRASETPHRFHGLLRILESHNTLHPSLVQFLHEVVVGLKLGVQQSSQRKESRIQKLSAQQQQEQPSTSFTDRFQSSGNVSLILQLSKTQVELTCQPLSKVMWSLGWQDSVFVLSSFSTEIERTLSCAGSLHAISSIVKHQYSPLSCLEASIDTVNFNALLTSKRGGTHDNKDDISIVIKIPAVKGALNIRHLQDLLILGNCWFSQPIMAPTVNEDDDVSPSSASSFLTSLSPNASASSQPSAQPIPFSRHTAFQLDQLDLSVDMGQAIGIVKLTPKNLLVQTHMVPDLSQGISICLDSIHLEATGRLSGQADVHRIILDGHVKSGLPGPSFLSTCQLYILLNGLEAAFTYEFQNILHLVQEPIQLRATVNLQQDRKRLHHRRSLQQLSVAIHAGRTTASISIKTVPVVIVMQRRFTELLEKKRNEASAVNPNWATLHNPKGSTVSHPLNAREQPTIAISEADFSSSPAKAASSTAKPAPSSAPSSLAHAEKSSPKSDGKRRQPESKAKLHVDGIQIIVYPSQFQDGDNVQLAIKQIHGSLHQTPSVSQDGTILRDLRLSIDRASLMKNVPGTKLMMEDKGQSIFTLPLTVLSMHSTHHDRLIHHTFAVDFKDRVQVSLNFGQISYLREFVKMFNDQMDRALVSTNASQPPQQPPRLDPTTSSAPGSPDVSKTSPAVDAAHPEQPVMATTSPDLVESPGSPDSQPTDTSDKGKTKQEKEEYFTYVADEPVNFEPQLAQMGEATPPVEWLLGIKLERLPGLVHENVTLPLDQIVHAIWDFYQKRVQDDCS</sequence>
<dbReference type="Pfam" id="PF25038">
    <property type="entry name" value="Csf1_C"/>
    <property type="match status" value="1"/>
</dbReference>
<dbReference type="OrthoDB" id="10051416at2759"/>
<protein>
    <recommendedName>
        <fullName evidence="6">Fragile site-associated protein C-terminal domain-containing protein</fullName>
    </recommendedName>
</protein>
<feature type="compositionally biased region" description="Basic residues" evidence="1">
    <location>
        <begin position="1902"/>
        <end position="1915"/>
    </location>
</feature>
<feature type="compositionally biased region" description="Polar residues" evidence="1">
    <location>
        <begin position="927"/>
        <end position="937"/>
    </location>
</feature>
<evidence type="ECO:0000313" key="5">
    <source>
        <dbReference type="Proteomes" id="UP000242146"/>
    </source>
</evidence>
<feature type="compositionally biased region" description="Polar residues" evidence="1">
    <location>
        <begin position="1545"/>
        <end position="1559"/>
    </location>
</feature>
<feature type="region of interest" description="Disordered" evidence="1">
    <location>
        <begin position="987"/>
        <end position="1034"/>
    </location>
</feature>
<dbReference type="InterPro" id="IPR056779">
    <property type="entry name" value="Csf1_C"/>
</dbReference>
<feature type="compositionally biased region" description="Low complexity" evidence="1">
    <location>
        <begin position="990"/>
        <end position="999"/>
    </location>
</feature>
<proteinExistence type="predicted"/>
<feature type="region of interest" description="Disordered" evidence="1">
    <location>
        <begin position="3086"/>
        <end position="3130"/>
    </location>
</feature>
<dbReference type="PANTHER" id="PTHR32085:SF3">
    <property type="entry name" value="PROTEIN CSF1"/>
    <property type="match status" value="1"/>
</dbReference>
<evidence type="ECO:0008006" key="6">
    <source>
        <dbReference type="Google" id="ProtNLM"/>
    </source>
</evidence>
<name>A0A1X2G6W1_9FUNG</name>
<evidence type="ECO:0000259" key="2">
    <source>
        <dbReference type="Pfam" id="PF21678"/>
    </source>
</evidence>
<feature type="region of interest" description="Disordered" evidence="1">
    <location>
        <begin position="1895"/>
        <end position="1917"/>
    </location>
</feature>
<dbReference type="Proteomes" id="UP000242146">
    <property type="component" value="Unassembled WGS sequence"/>
</dbReference>
<dbReference type="STRING" id="101127.A0A1X2G6W1"/>
<feature type="region of interest" description="Disordered" evidence="1">
    <location>
        <begin position="3267"/>
        <end position="3338"/>
    </location>
</feature>
<feature type="compositionally biased region" description="Low complexity" evidence="1">
    <location>
        <begin position="3087"/>
        <end position="3108"/>
    </location>
</feature>
<accession>A0A1X2G6W1</accession>
<feature type="region of interest" description="Disordered" evidence="1">
    <location>
        <begin position="2837"/>
        <end position="2868"/>
    </location>
</feature>
<feature type="compositionally biased region" description="Polar residues" evidence="1">
    <location>
        <begin position="2677"/>
        <end position="2695"/>
    </location>
</feature>
<feature type="domain" description="Csf1 N-terminal" evidence="2">
    <location>
        <begin position="157"/>
        <end position="584"/>
    </location>
</feature>
<dbReference type="GO" id="GO:0006113">
    <property type="term" value="P:fermentation"/>
    <property type="evidence" value="ECO:0007669"/>
    <property type="project" value="InterPro"/>
</dbReference>
<feature type="compositionally biased region" description="Low complexity" evidence="1">
    <location>
        <begin position="2842"/>
        <end position="2868"/>
    </location>
</feature>
<feature type="region of interest" description="Disordered" evidence="1">
    <location>
        <begin position="1533"/>
        <end position="1567"/>
    </location>
</feature>
<dbReference type="Pfam" id="PF21678">
    <property type="entry name" value="Csf1_N"/>
    <property type="match status" value="1"/>
</dbReference>
<feature type="region of interest" description="Disordered" evidence="1">
    <location>
        <begin position="1806"/>
        <end position="1837"/>
    </location>
</feature>
<dbReference type="InterPro" id="IPR048636">
    <property type="entry name" value="Csf1_N"/>
</dbReference>
<feature type="compositionally biased region" description="Polar residues" evidence="1">
    <location>
        <begin position="3281"/>
        <end position="3296"/>
    </location>
</feature>
<evidence type="ECO:0000313" key="4">
    <source>
        <dbReference type="EMBL" id="ORX46568.1"/>
    </source>
</evidence>
<gene>
    <name evidence="4" type="ORF">DM01DRAFT_1364417</name>
</gene>
<evidence type="ECO:0000259" key="3">
    <source>
        <dbReference type="Pfam" id="PF25038"/>
    </source>
</evidence>
<dbReference type="InterPro" id="IPR029636">
    <property type="entry name" value="Csf1"/>
</dbReference>
<feature type="domain" description="Csf1 C-terminal region" evidence="3">
    <location>
        <begin position="2626"/>
        <end position="2946"/>
    </location>
</feature>
<dbReference type="PANTHER" id="PTHR32085">
    <property type="entry name" value="PROTEIN CSF1"/>
    <property type="match status" value="1"/>
</dbReference>
<feature type="compositionally biased region" description="Basic and acidic residues" evidence="1">
    <location>
        <begin position="3111"/>
        <end position="3130"/>
    </location>
</feature>
<organism evidence="4 5">
    <name type="scientific">Hesseltinella vesiculosa</name>
    <dbReference type="NCBI Taxonomy" id="101127"/>
    <lineage>
        <taxon>Eukaryota</taxon>
        <taxon>Fungi</taxon>
        <taxon>Fungi incertae sedis</taxon>
        <taxon>Mucoromycota</taxon>
        <taxon>Mucoromycotina</taxon>
        <taxon>Mucoromycetes</taxon>
        <taxon>Mucorales</taxon>
        <taxon>Cunninghamellaceae</taxon>
        <taxon>Hesseltinella</taxon>
    </lineage>
</organism>
<feature type="region of interest" description="Disordered" evidence="1">
    <location>
        <begin position="2674"/>
        <end position="2695"/>
    </location>
</feature>
<evidence type="ECO:0000256" key="1">
    <source>
        <dbReference type="SAM" id="MobiDB-lite"/>
    </source>
</evidence>
<keyword evidence="5" id="KW-1185">Reference proteome</keyword>
<comment type="caution">
    <text evidence="4">The sequence shown here is derived from an EMBL/GenBank/DDBJ whole genome shotgun (WGS) entry which is preliminary data.</text>
</comment>
<dbReference type="EMBL" id="MCGT01000037">
    <property type="protein sequence ID" value="ORX46568.1"/>
    <property type="molecule type" value="Genomic_DNA"/>
</dbReference>